<comment type="caution">
    <text evidence="2">The sequence shown here is derived from an EMBL/GenBank/DDBJ whole genome shotgun (WGS) entry which is preliminary data.</text>
</comment>
<name>A0ABV7H8I7_9BURK</name>
<dbReference type="Proteomes" id="UP001595556">
    <property type="component" value="Unassembled WGS sequence"/>
</dbReference>
<feature type="chain" id="PRO_5046870378" evidence="1">
    <location>
        <begin position="26"/>
        <end position="73"/>
    </location>
</feature>
<gene>
    <name evidence="2" type="ORF">ACFOEN_14200</name>
</gene>
<dbReference type="EMBL" id="JBHRTI010000007">
    <property type="protein sequence ID" value="MFC3148780.1"/>
    <property type="molecule type" value="Genomic_DNA"/>
</dbReference>
<keyword evidence="1" id="KW-0732">Signal</keyword>
<accession>A0ABV7H8I7</accession>
<evidence type="ECO:0000256" key="1">
    <source>
        <dbReference type="SAM" id="SignalP"/>
    </source>
</evidence>
<evidence type="ECO:0000313" key="2">
    <source>
        <dbReference type="EMBL" id="MFC3148780.1"/>
    </source>
</evidence>
<dbReference type="RefSeq" id="WP_377305019.1">
    <property type="nucleotide sequence ID" value="NZ_CP180191.1"/>
</dbReference>
<organism evidence="2 3">
    <name type="scientific">Piscinibacterium candidicorallinum</name>
    <dbReference type="NCBI Taxonomy" id="1793872"/>
    <lineage>
        <taxon>Bacteria</taxon>
        <taxon>Pseudomonadati</taxon>
        <taxon>Pseudomonadota</taxon>
        <taxon>Betaproteobacteria</taxon>
        <taxon>Burkholderiales</taxon>
        <taxon>Piscinibacterium</taxon>
    </lineage>
</organism>
<feature type="signal peptide" evidence="1">
    <location>
        <begin position="1"/>
        <end position="25"/>
    </location>
</feature>
<proteinExistence type="predicted"/>
<evidence type="ECO:0000313" key="3">
    <source>
        <dbReference type="Proteomes" id="UP001595556"/>
    </source>
</evidence>
<keyword evidence="3" id="KW-1185">Reference proteome</keyword>
<protein>
    <submittedName>
        <fullName evidence="2">Uncharacterized protein</fullName>
    </submittedName>
</protein>
<reference evidence="3" key="1">
    <citation type="journal article" date="2019" name="Int. J. Syst. Evol. Microbiol.">
        <title>The Global Catalogue of Microorganisms (GCM) 10K type strain sequencing project: providing services to taxonomists for standard genome sequencing and annotation.</title>
        <authorList>
            <consortium name="The Broad Institute Genomics Platform"/>
            <consortium name="The Broad Institute Genome Sequencing Center for Infectious Disease"/>
            <person name="Wu L."/>
            <person name="Ma J."/>
        </authorList>
    </citation>
    <scope>NUCLEOTIDE SEQUENCE [LARGE SCALE GENOMIC DNA]</scope>
    <source>
        <strain evidence="3">KCTC 52168</strain>
    </source>
</reference>
<sequence length="73" mass="7984">MKSTTFKYYTVPVLLAVAAFSLATALMPSRPAEPPRTDAVVKLDRVEVVVSRKAMLAEAERHDALRSQARTPG</sequence>